<dbReference type="AlphaFoldDB" id="A0A165C641"/>
<sequence length="153" mass="16225">MTRVAASKAAKIRRTPIPLQCGPAAATPPTRPTMAEVTTLYAASHDLALLEPAAVAAKVARHSVCDVCGDCTGLRPADGVQVIIDDSHEGFALRLDQAPIEHPDYYLATCACGHGVREHGNGDDVASQELTRRAKVAIRIDELLQVRGCSQCV</sequence>
<proteinExistence type="predicted"/>
<evidence type="ECO:0000313" key="1">
    <source>
        <dbReference type="EMBL" id="KZV81891.1"/>
    </source>
</evidence>
<dbReference type="InParanoid" id="A0A165C641"/>
<dbReference type="EMBL" id="KV426359">
    <property type="protein sequence ID" value="KZV81891.1"/>
    <property type="molecule type" value="Genomic_DNA"/>
</dbReference>
<keyword evidence="2" id="KW-1185">Reference proteome</keyword>
<protein>
    <submittedName>
        <fullName evidence="1">Uncharacterized protein</fullName>
    </submittedName>
</protein>
<reference evidence="1 2" key="1">
    <citation type="journal article" date="2016" name="Mol. Biol. Evol.">
        <title>Comparative Genomics of Early-Diverging Mushroom-Forming Fungi Provides Insights into the Origins of Lignocellulose Decay Capabilities.</title>
        <authorList>
            <person name="Nagy L.G."/>
            <person name="Riley R."/>
            <person name="Tritt A."/>
            <person name="Adam C."/>
            <person name="Daum C."/>
            <person name="Floudas D."/>
            <person name="Sun H."/>
            <person name="Yadav J.S."/>
            <person name="Pangilinan J."/>
            <person name="Larsson K.H."/>
            <person name="Matsuura K."/>
            <person name="Barry K."/>
            <person name="Labutti K."/>
            <person name="Kuo R."/>
            <person name="Ohm R.A."/>
            <person name="Bhattacharya S.S."/>
            <person name="Shirouzu T."/>
            <person name="Yoshinaga Y."/>
            <person name="Martin F.M."/>
            <person name="Grigoriev I.V."/>
            <person name="Hibbett D.S."/>
        </authorList>
    </citation>
    <scope>NUCLEOTIDE SEQUENCE [LARGE SCALE GENOMIC DNA]</scope>
    <source>
        <strain evidence="1 2">HHB12029</strain>
    </source>
</reference>
<dbReference type="Proteomes" id="UP000077266">
    <property type="component" value="Unassembled WGS sequence"/>
</dbReference>
<accession>A0A165C641</accession>
<evidence type="ECO:0000313" key="2">
    <source>
        <dbReference type="Proteomes" id="UP000077266"/>
    </source>
</evidence>
<gene>
    <name evidence="1" type="ORF">EXIGLDRAFT_685452</name>
</gene>
<name>A0A165C641_EXIGL</name>
<dbReference type="STRING" id="1314781.A0A165C641"/>
<organism evidence="1 2">
    <name type="scientific">Exidia glandulosa HHB12029</name>
    <dbReference type="NCBI Taxonomy" id="1314781"/>
    <lineage>
        <taxon>Eukaryota</taxon>
        <taxon>Fungi</taxon>
        <taxon>Dikarya</taxon>
        <taxon>Basidiomycota</taxon>
        <taxon>Agaricomycotina</taxon>
        <taxon>Agaricomycetes</taxon>
        <taxon>Auriculariales</taxon>
        <taxon>Exidiaceae</taxon>
        <taxon>Exidia</taxon>
    </lineage>
</organism>
<dbReference type="OrthoDB" id="128536at2759"/>